<keyword evidence="2 5" id="KW-0812">Transmembrane</keyword>
<reference evidence="7 8" key="1">
    <citation type="submission" date="2020-08" db="EMBL/GenBank/DDBJ databases">
        <title>Sequencing the genomes of 1000 actinobacteria strains.</title>
        <authorList>
            <person name="Klenk H.-P."/>
        </authorList>
    </citation>
    <scope>NUCLEOTIDE SEQUENCE [LARGE SCALE GENOMIC DNA]</scope>
    <source>
        <strain evidence="7 8">DSM 43582</strain>
    </source>
</reference>
<feature type="domain" description="DUF202" evidence="6">
    <location>
        <begin position="4"/>
        <end position="68"/>
    </location>
</feature>
<dbReference type="EMBL" id="JACHIT010000001">
    <property type="protein sequence ID" value="MBB5912093.1"/>
    <property type="molecule type" value="Genomic_DNA"/>
</dbReference>
<dbReference type="AlphaFoldDB" id="A0A7W9UGA9"/>
<evidence type="ECO:0000256" key="2">
    <source>
        <dbReference type="ARBA" id="ARBA00022692"/>
    </source>
</evidence>
<evidence type="ECO:0000313" key="7">
    <source>
        <dbReference type="EMBL" id="MBB5912093.1"/>
    </source>
</evidence>
<keyword evidence="3 5" id="KW-1133">Transmembrane helix</keyword>
<name>A0A7W9UGA9_9NOCA</name>
<evidence type="ECO:0000256" key="5">
    <source>
        <dbReference type="SAM" id="Phobius"/>
    </source>
</evidence>
<evidence type="ECO:0000313" key="8">
    <source>
        <dbReference type="Proteomes" id="UP000540412"/>
    </source>
</evidence>
<keyword evidence="8" id="KW-1185">Reference proteome</keyword>
<evidence type="ECO:0000256" key="4">
    <source>
        <dbReference type="ARBA" id="ARBA00023136"/>
    </source>
</evidence>
<proteinExistence type="predicted"/>
<dbReference type="InterPro" id="IPR003807">
    <property type="entry name" value="DUF202"/>
</dbReference>
<sequence length="102" mass="10451">MTAPTLAAERTALAWRRTAVAAMATAALFIHEAIGSGWRETAAAPVAAALVLMAVTVMSYVRNRSLQQGHWGHGSQVIAVTAVAIIGVALAAVAIGATDPLF</sequence>
<dbReference type="GO" id="GO:0012505">
    <property type="term" value="C:endomembrane system"/>
    <property type="evidence" value="ECO:0007669"/>
    <property type="project" value="UniProtKB-SubCell"/>
</dbReference>
<protein>
    <submittedName>
        <fullName evidence="7">Uncharacterized membrane protein YidH (DUF202 family)</fullName>
    </submittedName>
</protein>
<evidence type="ECO:0000259" key="6">
    <source>
        <dbReference type="Pfam" id="PF02656"/>
    </source>
</evidence>
<gene>
    <name evidence="7" type="ORF">BJY24_000960</name>
</gene>
<dbReference type="RefSeq" id="WP_040750030.1">
    <property type="nucleotide sequence ID" value="NZ_JACHIT010000001.1"/>
</dbReference>
<accession>A0A7W9UGA9</accession>
<evidence type="ECO:0000256" key="1">
    <source>
        <dbReference type="ARBA" id="ARBA00004127"/>
    </source>
</evidence>
<keyword evidence="4 5" id="KW-0472">Membrane</keyword>
<feature type="transmembrane region" description="Helical" evidence="5">
    <location>
        <begin position="12"/>
        <end position="30"/>
    </location>
</feature>
<organism evidence="7 8">
    <name type="scientific">Nocardia transvalensis</name>
    <dbReference type="NCBI Taxonomy" id="37333"/>
    <lineage>
        <taxon>Bacteria</taxon>
        <taxon>Bacillati</taxon>
        <taxon>Actinomycetota</taxon>
        <taxon>Actinomycetes</taxon>
        <taxon>Mycobacteriales</taxon>
        <taxon>Nocardiaceae</taxon>
        <taxon>Nocardia</taxon>
    </lineage>
</organism>
<dbReference type="Proteomes" id="UP000540412">
    <property type="component" value="Unassembled WGS sequence"/>
</dbReference>
<comment type="caution">
    <text evidence="7">The sequence shown here is derived from an EMBL/GenBank/DDBJ whole genome shotgun (WGS) entry which is preliminary data.</text>
</comment>
<evidence type="ECO:0000256" key="3">
    <source>
        <dbReference type="ARBA" id="ARBA00022989"/>
    </source>
</evidence>
<feature type="transmembrane region" description="Helical" evidence="5">
    <location>
        <begin position="42"/>
        <end position="61"/>
    </location>
</feature>
<comment type="subcellular location">
    <subcellularLocation>
        <location evidence="1">Endomembrane system</location>
        <topology evidence="1">Multi-pass membrane protein</topology>
    </subcellularLocation>
</comment>
<feature type="transmembrane region" description="Helical" evidence="5">
    <location>
        <begin position="73"/>
        <end position="97"/>
    </location>
</feature>
<dbReference type="Pfam" id="PF02656">
    <property type="entry name" value="DUF202"/>
    <property type="match status" value="1"/>
</dbReference>